<keyword evidence="4 7" id="KW-1133">Transmembrane helix</keyword>
<proteinExistence type="predicted"/>
<feature type="compositionally biased region" description="Low complexity" evidence="6">
    <location>
        <begin position="12"/>
        <end position="22"/>
    </location>
</feature>
<evidence type="ECO:0000256" key="1">
    <source>
        <dbReference type="ARBA" id="ARBA00004651"/>
    </source>
</evidence>
<reference evidence="9 10" key="1">
    <citation type="submission" date="2017-10" db="EMBL/GenBank/DDBJ databases">
        <title>Sequencing the genomes of 1000 actinobacteria strains.</title>
        <authorList>
            <person name="Klenk H.-P."/>
        </authorList>
    </citation>
    <scope>NUCLEOTIDE SEQUENCE [LARGE SCALE GENOMIC DNA]</scope>
    <source>
        <strain evidence="9 10">DSM 21801</strain>
    </source>
</reference>
<organism evidence="9 10">
    <name type="scientific">Serinibacter salmoneus</name>
    <dbReference type="NCBI Taxonomy" id="556530"/>
    <lineage>
        <taxon>Bacteria</taxon>
        <taxon>Bacillati</taxon>
        <taxon>Actinomycetota</taxon>
        <taxon>Actinomycetes</taxon>
        <taxon>Micrococcales</taxon>
        <taxon>Beutenbergiaceae</taxon>
        <taxon>Serinibacter</taxon>
    </lineage>
</organism>
<comment type="subcellular location">
    <subcellularLocation>
        <location evidence="1">Cell membrane</location>
        <topology evidence="1">Multi-pass membrane protein</topology>
    </subcellularLocation>
</comment>
<feature type="region of interest" description="Disordered" evidence="6">
    <location>
        <begin position="1"/>
        <end position="31"/>
    </location>
</feature>
<feature type="transmembrane region" description="Helical" evidence="7">
    <location>
        <begin position="34"/>
        <end position="53"/>
    </location>
</feature>
<dbReference type="InterPro" id="IPR024320">
    <property type="entry name" value="LPG_synthase_C"/>
</dbReference>
<accession>A0A2A9D258</accession>
<keyword evidence="9" id="KW-0030">Aminoacyl-tRNA synthetase</keyword>
<evidence type="ECO:0000259" key="8">
    <source>
        <dbReference type="Pfam" id="PF09924"/>
    </source>
</evidence>
<evidence type="ECO:0000256" key="2">
    <source>
        <dbReference type="ARBA" id="ARBA00022475"/>
    </source>
</evidence>
<comment type="caution">
    <text evidence="9">The sequence shown here is derived from an EMBL/GenBank/DDBJ whole genome shotgun (WGS) entry which is preliminary data.</text>
</comment>
<gene>
    <name evidence="9" type="ORF">ATL40_2354</name>
</gene>
<feature type="transmembrane region" description="Helical" evidence="7">
    <location>
        <begin position="98"/>
        <end position="116"/>
    </location>
</feature>
<feature type="transmembrane region" description="Helical" evidence="7">
    <location>
        <begin position="194"/>
        <end position="211"/>
    </location>
</feature>
<evidence type="ECO:0000313" key="9">
    <source>
        <dbReference type="EMBL" id="PFG20743.1"/>
    </source>
</evidence>
<dbReference type="PANTHER" id="PTHR34697:SF2">
    <property type="entry name" value="PHOSPHATIDYLGLYCEROL LYSYLTRANSFERASE"/>
    <property type="match status" value="1"/>
</dbReference>
<dbReference type="GO" id="GO:0055091">
    <property type="term" value="P:phospholipid homeostasis"/>
    <property type="evidence" value="ECO:0007669"/>
    <property type="project" value="TreeGrafter"/>
</dbReference>
<feature type="transmembrane region" description="Helical" evidence="7">
    <location>
        <begin position="153"/>
        <end position="174"/>
    </location>
</feature>
<dbReference type="GO" id="GO:0004812">
    <property type="term" value="F:aminoacyl-tRNA ligase activity"/>
    <property type="evidence" value="ECO:0007669"/>
    <property type="project" value="UniProtKB-KW"/>
</dbReference>
<evidence type="ECO:0000256" key="3">
    <source>
        <dbReference type="ARBA" id="ARBA00022692"/>
    </source>
</evidence>
<keyword evidence="3 7" id="KW-0812">Transmembrane</keyword>
<dbReference type="GO" id="GO:0005886">
    <property type="term" value="C:plasma membrane"/>
    <property type="evidence" value="ECO:0007669"/>
    <property type="project" value="UniProtKB-SubCell"/>
</dbReference>
<name>A0A2A9D258_9MICO</name>
<dbReference type="Proteomes" id="UP000224915">
    <property type="component" value="Unassembled WGS sequence"/>
</dbReference>
<keyword evidence="10" id="KW-1185">Reference proteome</keyword>
<keyword evidence="2" id="KW-1003">Cell membrane</keyword>
<dbReference type="InterPro" id="IPR051211">
    <property type="entry name" value="PG_lysyltransferase"/>
</dbReference>
<protein>
    <submittedName>
        <fullName evidence="9">Lysyl-tRNA synthetase class 2</fullName>
    </submittedName>
</protein>
<feature type="transmembrane region" description="Helical" evidence="7">
    <location>
        <begin position="122"/>
        <end position="141"/>
    </location>
</feature>
<dbReference type="PANTHER" id="PTHR34697">
    <property type="entry name" value="PHOSPHATIDYLGLYCEROL LYSYLTRANSFERASE"/>
    <property type="match status" value="1"/>
</dbReference>
<dbReference type="OrthoDB" id="594838at2"/>
<evidence type="ECO:0000256" key="7">
    <source>
        <dbReference type="SAM" id="Phobius"/>
    </source>
</evidence>
<dbReference type="Pfam" id="PF09924">
    <property type="entry name" value="LPG_synthase_C"/>
    <property type="match status" value="1"/>
</dbReference>
<dbReference type="EMBL" id="PDJD01000001">
    <property type="protein sequence ID" value="PFG20743.1"/>
    <property type="molecule type" value="Genomic_DNA"/>
</dbReference>
<dbReference type="AlphaFoldDB" id="A0A2A9D258"/>
<dbReference type="GO" id="GO:0016755">
    <property type="term" value="F:aminoacyltransferase activity"/>
    <property type="evidence" value="ECO:0007669"/>
    <property type="project" value="TreeGrafter"/>
</dbReference>
<keyword evidence="9" id="KW-0436">Ligase</keyword>
<evidence type="ECO:0000256" key="4">
    <source>
        <dbReference type="ARBA" id="ARBA00022989"/>
    </source>
</evidence>
<keyword evidence="5 7" id="KW-0472">Membrane</keyword>
<feature type="domain" description="Phosphatidylglycerol lysyltransferase C-terminal" evidence="8">
    <location>
        <begin position="234"/>
        <end position="537"/>
    </location>
</feature>
<evidence type="ECO:0000256" key="5">
    <source>
        <dbReference type="ARBA" id="ARBA00023136"/>
    </source>
</evidence>
<sequence length="579" mass="63749">MTSMPPEDDRSLLLPPSTATRTSSRRRDQAKRNIASRVTVVLAVLMMLSALQRHLWGHFGLLYEVFPWLGETSARFSFAVAAILLLGASRGLRNGHRIALWGAVAALLVSVVLHISPGYSTLWGVLPLAGAIWLIWARGAFTVHVPAATARRLIGYTAIALAVLLAIAIVIYVLTDDVADTIVDERALRVMRTLEVVAFIAFLITLVWVLLAPRRPVRLSPADHLRDRERARGIVARHGGGTLDYFALRDDKDYFFVGDSVVAYSTRSGVCLVSPDPIGPVAEREEVWEAFVAYAEGFGWSLCVVAGTDAWRPIYEASGLRSIYLGDEATVDCSQFTLTGKSKKSLRHAVSRVERAGYTTTFHDPAHLEPELADQVRQMAEESRRGESERGFSMTLSRLLDPSDEGLWLSVTRNAEGRVDAFIQWVPARDIDGWSLDVMRRRLDVADLPNGLIDFTIAQTIAQLGDAGGPHGIGTGDGVRGLGLNFAVMRGVLKGESSSRLDSLVKPLLQRFSKGTQMETLATFNEKYDPTWTARWLMVDAPEFVTAQLLVMADAEGVTEIPVIGRFFDHAAEYSYPRS</sequence>
<evidence type="ECO:0000256" key="6">
    <source>
        <dbReference type="SAM" id="MobiDB-lite"/>
    </source>
</evidence>
<evidence type="ECO:0000313" key="10">
    <source>
        <dbReference type="Proteomes" id="UP000224915"/>
    </source>
</evidence>